<feature type="transmembrane region" description="Helical" evidence="1">
    <location>
        <begin position="150"/>
        <end position="171"/>
    </location>
</feature>
<keyword evidence="1" id="KW-0472">Membrane</keyword>
<evidence type="ECO:0000256" key="1">
    <source>
        <dbReference type="SAM" id="Phobius"/>
    </source>
</evidence>
<keyword evidence="1" id="KW-1133">Transmembrane helix</keyword>
<keyword evidence="3" id="KW-1185">Reference proteome</keyword>
<dbReference type="AlphaFoldDB" id="A0A849BXK3"/>
<proteinExistence type="predicted"/>
<dbReference type="RefSeq" id="WP_067520922.1">
    <property type="nucleotide sequence ID" value="NZ_JABELX010000005.1"/>
</dbReference>
<dbReference type="Proteomes" id="UP000586827">
    <property type="component" value="Unassembled WGS sequence"/>
</dbReference>
<feature type="transmembrane region" description="Helical" evidence="1">
    <location>
        <begin position="26"/>
        <end position="46"/>
    </location>
</feature>
<reference evidence="2 3" key="1">
    <citation type="submission" date="2020-05" db="EMBL/GenBank/DDBJ databases">
        <title>MicrobeNet Type strains.</title>
        <authorList>
            <person name="Nicholson A.C."/>
        </authorList>
    </citation>
    <scope>NUCLEOTIDE SEQUENCE [LARGE SCALE GENOMIC DNA]</scope>
    <source>
        <strain evidence="2 3">JCM 3224</strain>
    </source>
</reference>
<gene>
    <name evidence="2" type="ORF">HLB23_15775</name>
</gene>
<protein>
    <submittedName>
        <fullName evidence="2">Uncharacterized protein</fullName>
    </submittedName>
</protein>
<accession>A0A849BXK3</accession>
<feature type="transmembrane region" description="Helical" evidence="1">
    <location>
        <begin position="108"/>
        <end position="130"/>
    </location>
</feature>
<sequence>MSGASDVATVSLPPWPAEWGQPRPRAALVFVLVFFSLVSFAFIPFTFDGVESGDGLRAIFGVVGFLVGLTFVAIVLPQMRVRRSRLPVGLVAGDAENGTAFRLSLVRYWLPILAVWLGVGVVFLAIWAMIVINRLFGRDDDRTSTMAIDVVQLVFVGAFIALFLFLIGYFFTRKRGNYVQLDADTMTQVIGAVTKTISWEEIGAVVPCIVNDLPTVRIMPAHGSEIRVDTGKSRIDRWQRPRMQREIDLQAAAFGIDPALLLYLVQYYQQHADARDELASSAVIDRIRRGDLVSQ</sequence>
<organism evidence="2 3">
    <name type="scientific">Nocardia uniformis</name>
    <dbReference type="NCBI Taxonomy" id="53432"/>
    <lineage>
        <taxon>Bacteria</taxon>
        <taxon>Bacillati</taxon>
        <taxon>Actinomycetota</taxon>
        <taxon>Actinomycetes</taxon>
        <taxon>Mycobacteriales</taxon>
        <taxon>Nocardiaceae</taxon>
        <taxon>Nocardia</taxon>
    </lineage>
</organism>
<evidence type="ECO:0000313" key="2">
    <source>
        <dbReference type="EMBL" id="NNH71303.1"/>
    </source>
</evidence>
<evidence type="ECO:0000313" key="3">
    <source>
        <dbReference type="Proteomes" id="UP000586827"/>
    </source>
</evidence>
<feature type="transmembrane region" description="Helical" evidence="1">
    <location>
        <begin position="58"/>
        <end position="76"/>
    </location>
</feature>
<comment type="caution">
    <text evidence="2">The sequence shown here is derived from an EMBL/GenBank/DDBJ whole genome shotgun (WGS) entry which is preliminary data.</text>
</comment>
<keyword evidence="1" id="KW-0812">Transmembrane</keyword>
<name>A0A849BXK3_9NOCA</name>
<dbReference type="EMBL" id="JABELX010000005">
    <property type="protein sequence ID" value="NNH71303.1"/>
    <property type="molecule type" value="Genomic_DNA"/>
</dbReference>